<dbReference type="EMBL" id="LNIX01000066">
    <property type="protein sequence ID" value="OXA37045.1"/>
    <property type="molecule type" value="Genomic_DNA"/>
</dbReference>
<evidence type="ECO:0000256" key="1">
    <source>
        <dbReference type="SAM" id="Phobius"/>
    </source>
</evidence>
<comment type="caution">
    <text evidence="2">The sequence shown here is derived from an EMBL/GenBank/DDBJ whole genome shotgun (WGS) entry which is preliminary data.</text>
</comment>
<keyword evidence="3" id="KW-1185">Reference proteome</keyword>
<dbReference type="OrthoDB" id="10453951at2759"/>
<dbReference type="AlphaFoldDB" id="A0A226CUD7"/>
<keyword evidence="1" id="KW-0812">Transmembrane</keyword>
<proteinExistence type="predicted"/>
<feature type="transmembrane region" description="Helical" evidence="1">
    <location>
        <begin position="161"/>
        <end position="181"/>
    </location>
</feature>
<protein>
    <submittedName>
        <fullName evidence="2">Uncharacterized protein</fullName>
    </submittedName>
</protein>
<keyword evidence="1" id="KW-1133">Transmembrane helix</keyword>
<feature type="transmembrane region" description="Helical" evidence="1">
    <location>
        <begin position="79"/>
        <end position="97"/>
    </location>
</feature>
<dbReference type="Proteomes" id="UP000198287">
    <property type="component" value="Unassembled WGS sequence"/>
</dbReference>
<organism evidence="2 3">
    <name type="scientific">Folsomia candida</name>
    <name type="common">Springtail</name>
    <dbReference type="NCBI Taxonomy" id="158441"/>
    <lineage>
        <taxon>Eukaryota</taxon>
        <taxon>Metazoa</taxon>
        <taxon>Ecdysozoa</taxon>
        <taxon>Arthropoda</taxon>
        <taxon>Hexapoda</taxon>
        <taxon>Collembola</taxon>
        <taxon>Entomobryomorpha</taxon>
        <taxon>Isotomoidea</taxon>
        <taxon>Isotomidae</taxon>
        <taxon>Proisotominae</taxon>
        <taxon>Folsomia</taxon>
    </lineage>
</organism>
<feature type="transmembrane region" description="Helical" evidence="1">
    <location>
        <begin position="117"/>
        <end position="140"/>
    </location>
</feature>
<sequence>MQQGAKFCTTEPTPHKVTGREKCAAEKAIDFHNVDTTDVTYLPKKPATTPPLQIISKLTNPMRLRVEVEWQGESKQVSVLKIFGILVAIIYIVKLAFPDLEPDFAGLTSADRINNSLALVFLIAANLIQTAQAGWLAFVVSKNEGRDPTSCFEASKSWYDFTQFSYLFAIVKCIIGVSYIIQVAPVPWVLALVGVTLLEIVFKMYMLYNVYGFMKDLKQSLKYMPKFKFIPVRSSPSPSIGSEERYMYDRFINVDFNANAKLLA</sequence>
<name>A0A226CUD7_FOLCA</name>
<dbReference type="OMA" id="RTHHEQM"/>
<gene>
    <name evidence="2" type="ORF">Fcan01_28216</name>
</gene>
<reference evidence="2 3" key="1">
    <citation type="submission" date="2015-12" db="EMBL/GenBank/DDBJ databases">
        <title>The genome of Folsomia candida.</title>
        <authorList>
            <person name="Faddeeva A."/>
            <person name="Derks M.F."/>
            <person name="Anvar Y."/>
            <person name="Smit S."/>
            <person name="Van Straalen N."/>
            <person name="Roelofs D."/>
        </authorList>
    </citation>
    <scope>NUCLEOTIDE SEQUENCE [LARGE SCALE GENOMIC DNA]</scope>
    <source>
        <strain evidence="2 3">VU population</strain>
        <tissue evidence="2">Whole body</tissue>
    </source>
</reference>
<evidence type="ECO:0000313" key="2">
    <source>
        <dbReference type="EMBL" id="OXA37045.1"/>
    </source>
</evidence>
<accession>A0A226CUD7</accession>
<keyword evidence="1" id="KW-0472">Membrane</keyword>
<feature type="transmembrane region" description="Helical" evidence="1">
    <location>
        <begin position="187"/>
        <end position="208"/>
    </location>
</feature>
<evidence type="ECO:0000313" key="3">
    <source>
        <dbReference type="Proteomes" id="UP000198287"/>
    </source>
</evidence>